<evidence type="ECO:0000256" key="1">
    <source>
        <dbReference type="ARBA" id="ARBA00004906"/>
    </source>
</evidence>
<dbReference type="InterPro" id="IPR056423">
    <property type="entry name" value="BACK_BPM_SPOP"/>
</dbReference>
<dbReference type="InterPro" id="IPR002083">
    <property type="entry name" value="MATH/TRAF_dom"/>
</dbReference>
<evidence type="ECO:0000256" key="2">
    <source>
        <dbReference type="ARBA" id="ARBA00010846"/>
    </source>
</evidence>
<accession>A0A804REW9</accession>
<name>A0A804REW9_MAIZE</name>
<sequence length="366" mass="41428">MIISRLLYHLRHNMSSLTVSSFTPEIMYSAEVKFRVDKYNERKNLGYATFIRSPTFTVGGYEWTLNYYPDGRSEQTEGHVSVALELTGTENVWAILSLTFAGEVDRSAWAGWATAAFLNRNNNFLFSWPEVRSGVLEQMGLVRDDCLEIQCQICVHRPNQLLKPGSLPEVEVPASDTLQNLGRFLVDHVTADVTFKVQQETFLAHRIMLAACSPVFDRQLLSGEMREKDMGCVLVHDMQPVVFKALLHFVYTDSLVGIGDMVVVGDQIELIRHLLVAADRYCVDRLKSICEAILCKCVDMESLLTTVALADQCHCMKLLAACVEFLKYSAQTDMVESQWYKVLRDNHPDVADEICKGVKDVRKLIN</sequence>
<reference evidence="6" key="1">
    <citation type="journal article" date="2009" name="Science">
        <title>The B73 maize genome: complexity, diversity, and dynamics.</title>
        <authorList>
            <person name="Schnable P.S."/>
            <person name="Ware D."/>
            <person name="Fulton R.S."/>
            <person name="Stein J.C."/>
            <person name="Wei F."/>
            <person name="Pasternak S."/>
            <person name="Liang C."/>
            <person name="Zhang J."/>
            <person name="Fulton L."/>
            <person name="Graves T.A."/>
            <person name="Minx P."/>
            <person name="Reily A.D."/>
            <person name="Courtney L."/>
            <person name="Kruchowski S.S."/>
            <person name="Tomlinson C."/>
            <person name="Strong C."/>
            <person name="Delehaunty K."/>
            <person name="Fronick C."/>
            <person name="Courtney B."/>
            <person name="Rock S.M."/>
            <person name="Belter E."/>
            <person name="Du F."/>
            <person name="Kim K."/>
            <person name="Abbott R.M."/>
            <person name="Cotton M."/>
            <person name="Levy A."/>
            <person name="Marchetto P."/>
            <person name="Ochoa K."/>
            <person name="Jackson S.M."/>
            <person name="Gillam B."/>
            <person name="Chen W."/>
            <person name="Yan L."/>
            <person name="Higginbotham J."/>
            <person name="Cardenas M."/>
            <person name="Waligorski J."/>
            <person name="Applebaum E."/>
            <person name="Phelps L."/>
            <person name="Falcone J."/>
            <person name="Kanchi K."/>
            <person name="Thane T."/>
            <person name="Scimone A."/>
            <person name="Thane N."/>
            <person name="Henke J."/>
            <person name="Wang T."/>
            <person name="Ruppert J."/>
            <person name="Shah N."/>
            <person name="Rotter K."/>
            <person name="Hodges J."/>
            <person name="Ingenthron E."/>
            <person name="Cordes M."/>
            <person name="Kohlberg S."/>
            <person name="Sgro J."/>
            <person name="Delgado B."/>
            <person name="Mead K."/>
            <person name="Chinwalla A."/>
            <person name="Leonard S."/>
            <person name="Crouse K."/>
            <person name="Collura K."/>
            <person name="Kudrna D."/>
            <person name="Currie J."/>
            <person name="He R."/>
            <person name="Angelova A."/>
            <person name="Rajasekar S."/>
            <person name="Mueller T."/>
            <person name="Lomeli R."/>
            <person name="Scara G."/>
            <person name="Ko A."/>
            <person name="Delaney K."/>
            <person name="Wissotski M."/>
            <person name="Lopez G."/>
            <person name="Campos D."/>
            <person name="Braidotti M."/>
            <person name="Ashley E."/>
            <person name="Golser W."/>
            <person name="Kim H."/>
            <person name="Lee S."/>
            <person name="Lin J."/>
            <person name="Dujmic Z."/>
            <person name="Kim W."/>
            <person name="Talag J."/>
            <person name="Zuccolo A."/>
            <person name="Fan C."/>
            <person name="Sebastian A."/>
            <person name="Kramer M."/>
            <person name="Spiegel L."/>
            <person name="Nascimento L."/>
            <person name="Zutavern T."/>
            <person name="Miller B."/>
            <person name="Ambroise C."/>
            <person name="Muller S."/>
            <person name="Spooner W."/>
            <person name="Narechania A."/>
            <person name="Ren L."/>
            <person name="Wei S."/>
            <person name="Kumari S."/>
            <person name="Faga B."/>
            <person name="Levy M.J."/>
            <person name="McMahan L."/>
            <person name="Van Buren P."/>
            <person name="Vaughn M.W."/>
            <person name="Ying K."/>
            <person name="Yeh C.-T."/>
            <person name="Emrich S.J."/>
            <person name="Jia Y."/>
            <person name="Kalyanaraman A."/>
            <person name="Hsia A.-P."/>
            <person name="Barbazuk W.B."/>
            <person name="Baucom R.S."/>
            <person name="Brutnell T.P."/>
            <person name="Carpita N.C."/>
            <person name="Chaparro C."/>
            <person name="Chia J.-M."/>
            <person name="Deragon J.-M."/>
            <person name="Estill J.C."/>
            <person name="Fu Y."/>
            <person name="Jeddeloh J.A."/>
            <person name="Han Y."/>
            <person name="Lee H."/>
            <person name="Li P."/>
            <person name="Lisch D.R."/>
            <person name="Liu S."/>
            <person name="Liu Z."/>
            <person name="Nagel D.H."/>
            <person name="McCann M.C."/>
            <person name="SanMiguel P."/>
            <person name="Myers A.M."/>
            <person name="Nettleton D."/>
            <person name="Nguyen J."/>
            <person name="Penning B.W."/>
            <person name="Ponnala L."/>
            <person name="Schneider K.L."/>
            <person name="Schwartz D.C."/>
            <person name="Sharma A."/>
            <person name="Soderlund C."/>
            <person name="Springer N.M."/>
            <person name="Sun Q."/>
            <person name="Wang H."/>
            <person name="Waterman M."/>
            <person name="Westerman R."/>
            <person name="Wolfgruber T.K."/>
            <person name="Yang L."/>
            <person name="Yu Y."/>
            <person name="Zhang L."/>
            <person name="Zhou S."/>
            <person name="Zhu Q."/>
            <person name="Bennetzen J.L."/>
            <person name="Dawe R.K."/>
            <person name="Jiang J."/>
            <person name="Jiang N."/>
            <person name="Presting G.G."/>
            <person name="Wessler S.R."/>
            <person name="Aluru S."/>
            <person name="Martienssen R.A."/>
            <person name="Clifton S.W."/>
            <person name="McCombie W.R."/>
            <person name="Wing R.A."/>
            <person name="Wilson R.K."/>
        </authorList>
    </citation>
    <scope>NUCLEOTIDE SEQUENCE [LARGE SCALE GENOMIC DNA]</scope>
    <source>
        <strain evidence="6">cv. B73</strain>
    </source>
</reference>
<evidence type="ECO:0008006" key="7">
    <source>
        <dbReference type="Google" id="ProtNLM"/>
    </source>
</evidence>
<evidence type="ECO:0000259" key="3">
    <source>
        <dbReference type="PROSITE" id="PS50097"/>
    </source>
</evidence>
<dbReference type="PROSITE" id="PS50097">
    <property type="entry name" value="BTB"/>
    <property type="match status" value="1"/>
</dbReference>
<dbReference type="Gene3D" id="1.25.40.420">
    <property type="match status" value="1"/>
</dbReference>
<dbReference type="InterPro" id="IPR000210">
    <property type="entry name" value="BTB/POZ_dom"/>
</dbReference>
<proteinExistence type="inferred from homology"/>
<dbReference type="CDD" id="cd00121">
    <property type="entry name" value="MATH"/>
    <property type="match status" value="1"/>
</dbReference>
<organism evidence="5 6">
    <name type="scientific">Zea mays</name>
    <name type="common">Maize</name>
    <dbReference type="NCBI Taxonomy" id="4577"/>
    <lineage>
        <taxon>Eukaryota</taxon>
        <taxon>Viridiplantae</taxon>
        <taxon>Streptophyta</taxon>
        <taxon>Embryophyta</taxon>
        <taxon>Tracheophyta</taxon>
        <taxon>Spermatophyta</taxon>
        <taxon>Magnoliopsida</taxon>
        <taxon>Liliopsida</taxon>
        <taxon>Poales</taxon>
        <taxon>Poaceae</taxon>
        <taxon>PACMAD clade</taxon>
        <taxon>Panicoideae</taxon>
        <taxon>Andropogonodae</taxon>
        <taxon>Andropogoneae</taxon>
        <taxon>Tripsacinae</taxon>
        <taxon>Zea</taxon>
    </lineage>
</organism>
<dbReference type="AlphaFoldDB" id="A0A804REW9"/>
<dbReference type="EnsemblPlants" id="Zm00001eb414130_T001">
    <property type="protein sequence ID" value="Zm00001eb414130_P001"/>
    <property type="gene ID" value="Zm00001eb414130"/>
</dbReference>
<feature type="domain" description="BTB" evidence="3">
    <location>
        <begin position="191"/>
        <end position="255"/>
    </location>
</feature>
<evidence type="ECO:0000259" key="4">
    <source>
        <dbReference type="PROSITE" id="PS50144"/>
    </source>
</evidence>
<feature type="domain" description="MATH" evidence="4">
    <location>
        <begin position="29"/>
        <end position="153"/>
    </location>
</feature>
<dbReference type="GO" id="GO:0016567">
    <property type="term" value="P:protein ubiquitination"/>
    <property type="evidence" value="ECO:0007669"/>
    <property type="project" value="InterPro"/>
</dbReference>
<reference evidence="5" key="3">
    <citation type="submission" date="2021-05" db="UniProtKB">
        <authorList>
            <consortium name="EnsemblPlants"/>
        </authorList>
    </citation>
    <scope>IDENTIFICATION</scope>
    <source>
        <strain evidence="5">cv. B73</strain>
    </source>
</reference>
<dbReference type="Pfam" id="PF22486">
    <property type="entry name" value="MATH_2"/>
    <property type="match status" value="1"/>
</dbReference>
<dbReference type="SMART" id="SM00225">
    <property type="entry name" value="BTB"/>
    <property type="match status" value="1"/>
</dbReference>
<comment type="pathway">
    <text evidence="1">Protein modification; protein ubiquitination.</text>
</comment>
<protein>
    <recommendedName>
        <fullName evidence="7">BTB/POZ and MATH domain-containing protein 2</fullName>
    </recommendedName>
</protein>
<dbReference type="InterPro" id="IPR045005">
    <property type="entry name" value="BPM1-6"/>
</dbReference>
<dbReference type="InParanoid" id="A0A804REW9"/>
<dbReference type="Pfam" id="PF00651">
    <property type="entry name" value="BTB"/>
    <property type="match status" value="1"/>
</dbReference>
<dbReference type="Gene3D" id="2.60.210.10">
    <property type="entry name" value="Apoptosis, Tumor Necrosis Factor Receptor Associated Protein 2, Chain A"/>
    <property type="match status" value="1"/>
</dbReference>
<dbReference type="Proteomes" id="UP000007305">
    <property type="component" value="Chromosome 10"/>
</dbReference>
<dbReference type="InterPro" id="IPR011333">
    <property type="entry name" value="SKP1/BTB/POZ_sf"/>
</dbReference>
<dbReference type="SUPFAM" id="SSF54695">
    <property type="entry name" value="POZ domain"/>
    <property type="match status" value="1"/>
</dbReference>
<dbReference type="Gramene" id="Zm00001eb414130_T001">
    <property type="protein sequence ID" value="Zm00001eb414130_P001"/>
    <property type="gene ID" value="Zm00001eb414130"/>
</dbReference>
<dbReference type="PANTHER" id="PTHR26379">
    <property type="entry name" value="BTB/POZ AND MATH DOMAIN-CONTAINING PROTEIN 1"/>
    <property type="match status" value="1"/>
</dbReference>
<dbReference type="SUPFAM" id="SSF49599">
    <property type="entry name" value="TRAF domain-like"/>
    <property type="match status" value="1"/>
</dbReference>
<comment type="similarity">
    <text evidence="2">Belongs to the Tdpoz family.</text>
</comment>
<keyword evidence="6" id="KW-1185">Reference proteome</keyword>
<dbReference type="Gene3D" id="3.30.710.10">
    <property type="entry name" value="Potassium Channel Kv1.1, Chain A"/>
    <property type="match status" value="1"/>
</dbReference>
<reference evidence="5" key="2">
    <citation type="submission" date="2019-07" db="EMBL/GenBank/DDBJ databases">
        <authorList>
            <person name="Seetharam A."/>
            <person name="Woodhouse M."/>
            <person name="Cannon E."/>
        </authorList>
    </citation>
    <scope>NUCLEOTIDE SEQUENCE [LARGE SCALE GENOMIC DNA]</scope>
    <source>
        <strain evidence="5">cv. B73</strain>
    </source>
</reference>
<dbReference type="PROSITE" id="PS50144">
    <property type="entry name" value="MATH"/>
    <property type="match status" value="1"/>
</dbReference>
<dbReference type="PANTHER" id="PTHR26379:SF304">
    <property type="entry name" value="BTB_POZ AND MATH DOMAIN-CONTAINING PROTEIN 2"/>
    <property type="match status" value="1"/>
</dbReference>
<dbReference type="InterPro" id="IPR008974">
    <property type="entry name" value="TRAF-like"/>
</dbReference>
<dbReference type="Pfam" id="PF24570">
    <property type="entry name" value="BACK_BPM_SPOP"/>
    <property type="match status" value="1"/>
</dbReference>
<evidence type="ECO:0000313" key="6">
    <source>
        <dbReference type="Proteomes" id="UP000007305"/>
    </source>
</evidence>
<evidence type="ECO:0000313" key="5">
    <source>
        <dbReference type="EnsemblPlants" id="Zm00001eb414130_P001"/>
    </source>
</evidence>